<dbReference type="GO" id="GO:0002181">
    <property type="term" value="P:cytoplasmic translation"/>
    <property type="evidence" value="ECO:0007669"/>
    <property type="project" value="TreeGrafter"/>
</dbReference>
<dbReference type="FunFam" id="3.90.930.12:FF:000002">
    <property type="entry name" value="50S ribosomal protein L6"/>
    <property type="match status" value="1"/>
</dbReference>
<keyword evidence="2 6" id="KW-0699">rRNA-binding</keyword>
<organism evidence="10 11">
    <name type="scientific">Candidatus Aquitaenariimonas noxiae</name>
    <dbReference type="NCBI Taxonomy" id="1974741"/>
    <lineage>
        <taxon>Bacteria</taxon>
        <taxon>Pseudomonadati</taxon>
        <taxon>Candidatus Omnitrophota</taxon>
        <taxon>Candidatus Aquitaenariimonas</taxon>
    </lineage>
</organism>
<feature type="domain" description="Large ribosomal subunit protein uL6 alpha-beta" evidence="9">
    <location>
        <begin position="11"/>
        <end position="82"/>
    </location>
</feature>
<accession>A0A2J0L501</accession>
<dbReference type="GO" id="GO:0022625">
    <property type="term" value="C:cytosolic large ribosomal subunit"/>
    <property type="evidence" value="ECO:0007669"/>
    <property type="project" value="UniProtKB-UniRule"/>
</dbReference>
<dbReference type="PRINTS" id="PR00059">
    <property type="entry name" value="RIBOSOMALL6"/>
</dbReference>
<evidence type="ECO:0000256" key="3">
    <source>
        <dbReference type="ARBA" id="ARBA00022884"/>
    </source>
</evidence>
<dbReference type="AlphaFoldDB" id="A0A2J0L501"/>
<evidence type="ECO:0000256" key="6">
    <source>
        <dbReference type="HAMAP-Rule" id="MF_01365"/>
    </source>
</evidence>
<dbReference type="GO" id="GO:0019843">
    <property type="term" value="F:rRNA binding"/>
    <property type="evidence" value="ECO:0007669"/>
    <property type="project" value="UniProtKB-UniRule"/>
</dbReference>
<dbReference type="EMBL" id="PEWV01000008">
    <property type="protein sequence ID" value="PIU42386.1"/>
    <property type="molecule type" value="Genomic_DNA"/>
</dbReference>
<comment type="caution">
    <text evidence="10">The sequence shown here is derived from an EMBL/GenBank/DDBJ whole genome shotgun (WGS) entry which is preliminary data.</text>
</comment>
<dbReference type="HAMAP" id="MF_01365_B">
    <property type="entry name" value="Ribosomal_uL6_B"/>
    <property type="match status" value="1"/>
</dbReference>
<dbReference type="Gene3D" id="3.90.930.12">
    <property type="entry name" value="Ribosomal protein L6, alpha-beta domain"/>
    <property type="match status" value="2"/>
</dbReference>
<dbReference type="PANTHER" id="PTHR11655">
    <property type="entry name" value="60S/50S RIBOSOMAL PROTEIN L6/L9"/>
    <property type="match status" value="1"/>
</dbReference>
<dbReference type="GO" id="GO:0003735">
    <property type="term" value="F:structural constituent of ribosome"/>
    <property type="evidence" value="ECO:0007669"/>
    <property type="project" value="UniProtKB-UniRule"/>
</dbReference>
<evidence type="ECO:0000256" key="1">
    <source>
        <dbReference type="ARBA" id="ARBA00009356"/>
    </source>
</evidence>
<evidence type="ECO:0000256" key="2">
    <source>
        <dbReference type="ARBA" id="ARBA00022730"/>
    </source>
</evidence>
<evidence type="ECO:0000256" key="5">
    <source>
        <dbReference type="ARBA" id="ARBA00023274"/>
    </source>
</evidence>
<dbReference type="PIRSF" id="PIRSF002162">
    <property type="entry name" value="Ribosomal_L6"/>
    <property type="match status" value="1"/>
</dbReference>
<evidence type="ECO:0000256" key="4">
    <source>
        <dbReference type="ARBA" id="ARBA00022980"/>
    </source>
</evidence>
<evidence type="ECO:0000256" key="7">
    <source>
        <dbReference type="RuleBase" id="RU003869"/>
    </source>
</evidence>
<comment type="subunit">
    <text evidence="6">Part of the 50S ribosomal subunit.</text>
</comment>
<dbReference type="NCBIfam" id="TIGR03654">
    <property type="entry name" value="L6_bact"/>
    <property type="match status" value="1"/>
</dbReference>
<dbReference type="InterPro" id="IPR002358">
    <property type="entry name" value="Ribosomal_uL6_CS"/>
</dbReference>
<dbReference type="Pfam" id="PF00347">
    <property type="entry name" value="Ribosomal_L6"/>
    <property type="match status" value="2"/>
</dbReference>
<dbReference type="Proteomes" id="UP000230052">
    <property type="component" value="Unassembled WGS sequence"/>
</dbReference>
<reference evidence="10 11" key="1">
    <citation type="submission" date="2017-09" db="EMBL/GenBank/DDBJ databases">
        <title>Depth-based differentiation of microbial function through sediment-hosted aquifers and enrichment of novel symbionts in the deep terrestrial subsurface.</title>
        <authorList>
            <person name="Probst A.J."/>
            <person name="Ladd B."/>
            <person name="Jarett J.K."/>
            <person name="Geller-Mcgrath D.E."/>
            <person name="Sieber C.M."/>
            <person name="Emerson J.B."/>
            <person name="Anantharaman K."/>
            <person name="Thomas B.C."/>
            <person name="Malmstrom R."/>
            <person name="Stieglmeier M."/>
            <person name="Klingl A."/>
            <person name="Woyke T."/>
            <person name="Ryan C.M."/>
            <person name="Banfield J.F."/>
        </authorList>
    </citation>
    <scope>NUCLEOTIDE SEQUENCE [LARGE SCALE GENOMIC DNA]</scope>
    <source>
        <strain evidence="10">CG07_land_8_20_14_0_80_42_15</strain>
    </source>
</reference>
<sequence length="178" mass="19663">MSRIGKKPIDVPAAVKVSIDSSIIRIEGPKGKLQMPIHKDVKVTFKDNRILVRMPSEQNKNTAPYGMMRSSIFNMVKGVTDGYVKELQIQGVGFKAESKGKELVLNLGFTHPIKYPIPEGITVKTPKPVNIIVEGIDKARVGEVASKIRGFYEPEPYKGKGVRYAGEYVRHKAGKTVA</sequence>
<comment type="similarity">
    <text evidence="1 6 7">Belongs to the universal ribosomal protein uL6 family.</text>
</comment>
<dbReference type="PANTHER" id="PTHR11655:SF14">
    <property type="entry name" value="LARGE RIBOSOMAL SUBUNIT PROTEIN UL6M"/>
    <property type="match status" value="1"/>
</dbReference>
<gene>
    <name evidence="6" type="primary">rplF</name>
    <name evidence="10" type="ORF">COS99_00570</name>
</gene>
<keyword evidence="5 6" id="KW-0687">Ribonucleoprotein</keyword>
<comment type="function">
    <text evidence="6 8">This protein binds to the 23S rRNA, and is important in its secondary structure. It is located near the subunit interface in the base of the L7/L12 stalk, and near the tRNA binding site of the peptidyltransferase center.</text>
</comment>
<dbReference type="FunFam" id="3.90.930.12:FF:000001">
    <property type="entry name" value="50S ribosomal protein L6"/>
    <property type="match status" value="1"/>
</dbReference>
<evidence type="ECO:0000259" key="9">
    <source>
        <dbReference type="Pfam" id="PF00347"/>
    </source>
</evidence>
<protein>
    <recommendedName>
        <fullName evidence="6">Large ribosomal subunit protein uL6</fullName>
    </recommendedName>
</protein>
<keyword evidence="3 6" id="KW-0694">RNA-binding</keyword>
<dbReference type="InterPro" id="IPR020040">
    <property type="entry name" value="Ribosomal_uL6_a/b-dom"/>
</dbReference>
<dbReference type="InterPro" id="IPR019906">
    <property type="entry name" value="Ribosomal_uL6_bac-type"/>
</dbReference>
<evidence type="ECO:0000313" key="11">
    <source>
        <dbReference type="Proteomes" id="UP000230052"/>
    </source>
</evidence>
<dbReference type="InterPro" id="IPR000702">
    <property type="entry name" value="Ribosomal_uL6-like"/>
</dbReference>
<proteinExistence type="inferred from homology"/>
<dbReference type="PROSITE" id="PS00525">
    <property type="entry name" value="RIBOSOMAL_L6_1"/>
    <property type="match status" value="1"/>
</dbReference>
<name>A0A2J0L501_9BACT</name>
<dbReference type="SUPFAM" id="SSF56053">
    <property type="entry name" value="Ribosomal protein L6"/>
    <property type="match status" value="2"/>
</dbReference>
<evidence type="ECO:0000256" key="8">
    <source>
        <dbReference type="RuleBase" id="RU003870"/>
    </source>
</evidence>
<feature type="domain" description="Large ribosomal subunit protein uL6 alpha-beta" evidence="9">
    <location>
        <begin position="91"/>
        <end position="164"/>
    </location>
</feature>
<keyword evidence="4 6" id="KW-0689">Ribosomal protein</keyword>
<evidence type="ECO:0000313" key="10">
    <source>
        <dbReference type="EMBL" id="PIU42386.1"/>
    </source>
</evidence>
<dbReference type="InterPro" id="IPR036789">
    <property type="entry name" value="Ribosomal_uL6-like_a/b-dom_sf"/>
</dbReference>